<name>A0A7W7MJP1_9ACTN</name>
<evidence type="ECO:0000313" key="5">
    <source>
        <dbReference type="Proteomes" id="UP000631312"/>
    </source>
</evidence>
<feature type="domain" description="PLL-like beta propeller" evidence="1">
    <location>
        <begin position="161"/>
        <end position="368"/>
    </location>
</feature>
<comment type="caution">
    <text evidence="3">The sequence shown here is derived from an EMBL/GenBank/DDBJ whole genome shotgun (WGS) entry which is preliminary data.</text>
</comment>
<dbReference type="Gene3D" id="2.120.10.70">
    <property type="entry name" value="Fucose-specific lectin"/>
    <property type="match status" value="1"/>
</dbReference>
<dbReference type="InterPro" id="IPR058502">
    <property type="entry name" value="PLL-like_beta-prop"/>
</dbReference>
<dbReference type="SUPFAM" id="SSF89372">
    <property type="entry name" value="Fucose-specific lectin"/>
    <property type="match status" value="1"/>
</dbReference>
<evidence type="ECO:0000313" key="4">
    <source>
        <dbReference type="Proteomes" id="UP000590511"/>
    </source>
</evidence>
<protein>
    <recommendedName>
        <fullName evidence="1">PLL-like beta propeller domain-containing protein</fullName>
    </recommendedName>
</protein>
<dbReference type="AlphaFoldDB" id="A0A7W7MJP1"/>
<evidence type="ECO:0000313" key="3">
    <source>
        <dbReference type="EMBL" id="MBB4752779.1"/>
    </source>
</evidence>
<organism evidence="3 4">
    <name type="scientific">Actinoplanes lobatus</name>
    <dbReference type="NCBI Taxonomy" id="113568"/>
    <lineage>
        <taxon>Bacteria</taxon>
        <taxon>Bacillati</taxon>
        <taxon>Actinomycetota</taxon>
        <taxon>Actinomycetes</taxon>
        <taxon>Micromonosporales</taxon>
        <taxon>Micromonosporaceae</taxon>
        <taxon>Actinoplanes</taxon>
    </lineage>
</organism>
<gene>
    <name evidence="2" type="ORF">Alo02nite_67810</name>
    <name evidence="3" type="ORF">BJ964_006940</name>
</gene>
<keyword evidence="5" id="KW-1185">Reference proteome</keyword>
<evidence type="ECO:0000313" key="2">
    <source>
        <dbReference type="EMBL" id="GIE43883.1"/>
    </source>
</evidence>
<dbReference type="Pfam" id="PF26607">
    <property type="entry name" value="DUF8189"/>
    <property type="match status" value="1"/>
</dbReference>
<evidence type="ECO:0000259" key="1">
    <source>
        <dbReference type="Pfam" id="PF26607"/>
    </source>
</evidence>
<dbReference type="Proteomes" id="UP000590511">
    <property type="component" value="Unassembled WGS sequence"/>
</dbReference>
<reference evidence="3 4" key="1">
    <citation type="submission" date="2020-08" db="EMBL/GenBank/DDBJ databases">
        <title>Sequencing the genomes of 1000 actinobacteria strains.</title>
        <authorList>
            <person name="Klenk H.-P."/>
        </authorList>
    </citation>
    <scope>NUCLEOTIDE SEQUENCE [LARGE SCALE GENOMIC DNA]</scope>
    <source>
        <strain evidence="3 4">DSM 43150</strain>
    </source>
</reference>
<dbReference type="RefSeq" id="WP_188124567.1">
    <property type="nucleotide sequence ID" value="NZ_BOMP01000114.1"/>
</dbReference>
<reference evidence="2 5" key="2">
    <citation type="submission" date="2021-01" db="EMBL/GenBank/DDBJ databases">
        <title>Whole genome shotgun sequence of Actinoplanes lobatus NBRC 12513.</title>
        <authorList>
            <person name="Komaki H."/>
            <person name="Tamura T."/>
        </authorList>
    </citation>
    <scope>NUCLEOTIDE SEQUENCE [LARGE SCALE GENOMIC DNA]</scope>
    <source>
        <strain evidence="2 5">NBRC 12513</strain>
    </source>
</reference>
<dbReference type="EMBL" id="BOMP01000114">
    <property type="protein sequence ID" value="GIE43883.1"/>
    <property type="molecule type" value="Genomic_DNA"/>
</dbReference>
<proteinExistence type="predicted"/>
<dbReference type="Proteomes" id="UP000631312">
    <property type="component" value="Unassembled WGS sequence"/>
</dbReference>
<accession>A0A7W7MJP1</accession>
<dbReference type="EMBL" id="JACHNC010000001">
    <property type="protein sequence ID" value="MBB4752779.1"/>
    <property type="molecule type" value="Genomic_DNA"/>
</dbReference>
<sequence>MLKLGRALGYALTGVTAATVIGIVPAPAVAAAAPLPSDVTALSTPAADPFGRFIVSRGLDGTMLYSRGNPAANTYDPFVSTGQAILGDPTGVLTPDGAQVFGRDVFNQPVTALGAAFNQPTGFQVIPGLLISSEIAAVQIPPRGSQPPQTRIFARGLEDGAVYTNLLIQGSPQGWVNLGGVITSEIAAAVTGPLDFTVNLRLVVRGTDNRLYSMLFNNTNGLVSGWNPVGDLIATGNPELLSNGGTQELRGNELFVRGAPRNAVFTWNFDSPGWVDLGGVANSDLTAAVASDGGVQFWVRGTTNNIYLNRRAPGSARFGGYVNLRGIGTGNPVSTGAAPFSGRTVADQVFVRGTDNRLYGLIQVNFVGGFDRFVPINGPAQG</sequence>